<reference evidence="1 2" key="1">
    <citation type="submission" date="2016-07" db="EMBL/GenBank/DDBJ databases">
        <title>Pervasive Adenine N6-methylation of Active Genes in Fungi.</title>
        <authorList>
            <consortium name="DOE Joint Genome Institute"/>
            <person name="Mondo S.J."/>
            <person name="Dannebaum R.O."/>
            <person name="Kuo R.C."/>
            <person name="Labutti K."/>
            <person name="Haridas S."/>
            <person name="Kuo A."/>
            <person name="Salamov A."/>
            <person name="Ahrendt S.R."/>
            <person name="Lipzen A."/>
            <person name="Sullivan W."/>
            <person name="Andreopoulos W.B."/>
            <person name="Clum A."/>
            <person name="Lindquist E."/>
            <person name="Daum C."/>
            <person name="Ramamoorthy G.K."/>
            <person name="Gryganskyi A."/>
            <person name="Culley D."/>
            <person name="Magnuson J.K."/>
            <person name="James T.Y."/>
            <person name="O'Malley M.A."/>
            <person name="Stajich J.E."/>
            <person name="Spatafora J.W."/>
            <person name="Visel A."/>
            <person name="Grigoriev I.V."/>
        </authorList>
    </citation>
    <scope>NUCLEOTIDE SEQUENCE [LARGE SCALE GENOMIC DNA]</scope>
    <source>
        <strain evidence="1 2">PL171</strain>
    </source>
</reference>
<name>A0A1Y2H420_9FUNG</name>
<evidence type="ECO:0000313" key="1">
    <source>
        <dbReference type="EMBL" id="ORZ29308.1"/>
    </source>
</evidence>
<dbReference type="AlphaFoldDB" id="A0A1Y2H420"/>
<dbReference type="PANTHER" id="PTHR46586">
    <property type="entry name" value="ANKYRIN REPEAT-CONTAINING PROTEIN"/>
    <property type="match status" value="1"/>
</dbReference>
<comment type="caution">
    <text evidence="1">The sequence shown here is derived from an EMBL/GenBank/DDBJ whole genome shotgun (WGS) entry which is preliminary data.</text>
</comment>
<protein>
    <submittedName>
        <fullName evidence="1">Uncharacterized protein</fullName>
    </submittedName>
</protein>
<evidence type="ECO:0000313" key="2">
    <source>
        <dbReference type="Proteomes" id="UP000193411"/>
    </source>
</evidence>
<organism evidence="1 2">
    <name type="scientific">Catenaria anguillulae PL171</name>
    <dbReference type="NCBI Taxonomy" id="765915"/>
    <lineage>
        <taxon>Eukaryota</taxon>
        <taxon>Fungi</taxon>
        <taxon>Fungi incertae sedis</taxon>
        <taxon>Blastocladiomycota</taxon>
        <taxon>Blastocladiomycetes</taxon>
        <taxon>Blastocladiales</taxon>
        <taxon>Catenariaceae</taxon>
        <taxon>Catenaria</taxon>
    </lineage>
</organism>
<sequence length="630" mass="72406">MHTLNAMNGWNQNRGCQELSTYDTRKPAPHMPLELVEAILLYVPLVHGQSINSETFLASFRKHDRCIDVLSVVSPARKLVAVCLSQLDIGAMLVMADAGRFDIGLVAYLFQTKALLPDGDTFIAAIEQNRVDVLEWWLSHIRIPKRTEFYEDDWPYLLERVALYDEAWDALDWLARAGLDGLCDYGLSDQVLAELLRTRGQRQVQFVELWIAAYLFEEDHRVVTAACEMGLGPVIPVLQWMLDQKAEMLNVAEYASEHGKLDVLDWWKENKDRIDALVLEEPGNPHEDMDSQYLEIEPLWLSREKHGFCLGLARKNGHQDVVDWWMLNVDLLPIPHATKLLHHASRNGDVDFLTLWDQRRKPCDSVYDWTSILVEATCCGQLHVLEWWVQNKGIRLMYNVSKLIQEAFNCEHWDAMVPWWISDSAVRLRLADCSSLIEQCADIAILDRWFRLGRIVPCNVELAMRFALLGGLSQVLDWWEHSGISLDSFFVGVDSALVDDLSVNGTIMSLGWIHRHCLERGIKLAYSSKALDGLLWDTSMLKVGKSLQFAVVKWWCESGLELKYTEAAFDNAIYSLSYEEIRWWLKQRLPLPMPQDVSKQTLESLRLWTTGGPRLVYDRCIRAELGFVDD</sequence>
<dbReference type="PANTHER" id="PTHR46586:SF3">
    <property type="entry name" value="ANKYRIN REPEAT-CONTAINING PROTEIN"/>
    <property type="match status" value="1"/>
</dbReference>
<dbReference type="Proteomes" id="UP000193411">
    <property type="component" value="Unassembled WGS sequence"/>
</dbReference>
<dbReference type="STRING" id="765915.A0A1Y2H420"/>
<dbReference type="InterPro" id="IPR052050">
    <property type="entry name" value="SecEffector_AnkRepeat"/>
</dbReference>
<dbReference type="EMBL" id="MCFL01000239">
    <property type="protein sequence ID" value="ORZ29308.1"/>
    <property type="molecule type" value="Genomic_DNA"/>
</dbReference>
<keyword evidence="2" id="KW-1185">Reference proteome</keyword>
<proteinExistence type="predicted"/>
<accession>A0A1Y2H420</accession>
<gene>
    <name evidence="1" type="ORF">BCR44DRAFT_1452509</name>
</gene>